<evidence type="ECO:0000313" key="2">
    <source>
        <dbReference type="EMBL" id="RSM80020.1"/>
    </source>
</evidence>
<dbReference type="InterPro" id="IPR003593">
    <property type="entry name" value="AAA+_ATPase"/>
</dbReference>
<dbReference type="Pfam" id="PF05729">
    <property type="entry name" value="NACHT"/>
    <property type="match status" value="1"/>
</dbReference>
<dbReference type="SMART" id="SM00382">
    <property type="entry name" value="AAA"/>
    <property type="match status" value="1"/>
</dbReference>
<organism evidence="2 3">
    <name type="scientific">Kibdelosporangium aridum</name>
    <dbReference type="NCBI Taxonomy" id="2030"/>
    <lineage>
        <taxon>Bacteria</taxon>
        <taxon>Bacillati</taxon>
        <taxon>Actinomycetota</taxon>
        <taxon>Actinomycetes</taxon>
        <taxon>Pseudonocardiales</taxon>
        <taxon>Pseudonocardiaceae</taxon>
        <taxon>Kibdelosporangium</taxon>
    </lineage>
</organism>
<dbReference type="SUPFAM" id="SSF52540">
    <property type="entry name" value="P-loop containing nucleoside triphosphate hydrolases"/>
    <property type="match status" value="1"/>
</dbReference>
<feature type="domain" description="NACHT" evidence="1">
    <location>
        <begin position="144"/>
        <end position="264"/>
    </location>
</feature>
<accession>A0A428Z2V5</accession>
<evidence type="ECO:0000259" key="1">
    <source>
        <dbReference type="PROSITE" id="PS50837"/>
    </source>
</evidence>
<name>A0A428Z2V5_KIBAR</name>
<dbReference type="PROSITE" id="PS50837">
    <property type="entry name" value="NACHT"/>
    <property type="match status" value="1"/>
</dbReference>
<dbReference type="Gene3D" id="3.40.50.300">
    <property type="entry name" value="P-loop containing nucleotide triphosphate hydrolases"/>
    <property type="match status" value="1"/>
</dbReference>
<dbReference type="Proteomes" id="UP000287547">
    <property type="component" value="Unassembled WGS sequence"/>
</dbReference>
<comment type="caution">
    <text evidence="2">The sequence shown here is derived from an EMBL/GenBank/DDBJ whole genome shotgun (WGS) entry which is preliminary data.</text>
</comment>
<dbReference type="InterPro" id="IPR027417">
    <property type="entry name" value="P-loop_NTPase"/>
</dbReference>
<dbReference type="AlphaFoldDB" id="A0A428Z2V5"/>
<dbReference type="InterPro" id="IPR007111">
    <property type="entry name" value="NACHT_NTPase"/>
</dbReference>
<dbReference type="EMBL" id="QHKI01000031">
    <property type="protein sequence ID" value="RSM80020.1"/>
    <property type="molecule type" value="Genomic_DNA"/>
</dbReference>
<protein>
    <submittedName>
        <fullName evidence="2">Signal transduction protein</fullName>
    </submittedName>
</protein>
<reference evidence="2 3" key="1">
    <citation type="submission" date="2018-05" db="EMBL/GenBank/DDBJ databases">
        <title>Evolution of GPA BGCs.</title>
        <authorList>
            <person name="Waglechner N."/>
            <person name="Wright G.D."/>
        </authorList>
    </citation>
    <scope>NUCLEOTIDE SEQUENCE [LARGE SCALE GENOMIC DNA]</scope>
    <source>
        <strain evidence="2 3">A82846</strain>
    </source>
</reference>
<dbReference type="PANTHER" id="PTHR46844:SF1">
    <property type="entry name" value="SLR5058 PROTEIN"/>
    <property type="match status" value="1"/>
</dbReference>
<sequence>MLFGAAALAGPAAALAWPGIATWPVVIGYEVALFITGVTGGVLTELKKRWQDRAANQVDQFLIRHLNRFGRRYRNHIRSALRFIDLKGLATMGFFTPDLDDVFVDVSLDYRNPHEVPTGLLAEYPAGTGDRLSIEHFLDKKQPAILAMLGAPGSGKTTLLRYTARHAFKNRRRKIPILLYLRDHVSIIVNGISLANLARKALMDQDILEPAGWFEQKLRRGRCLVLLDGLDEVARDVDRRRVSEWADNQIKRYPKNDFVLASRPQGYRSAPIDGAAVLQVRSFTDRQIQRFIRGWYLAVEKNTTKGSNDEVAGRAEAEAEDLLGRLHKAPALAALTVNPLLLTMIANVHKHRGALPGSRSELYGEICQVMLVRRQQAKKLDTAMQGDKKESVLRELAYTMMESRVRDLGTAEVLEVINNVLRRISRTVTADEFLADVSSNGLVIERENGLYAFAHHTFQEFLTALHIREKGLVQTLVDNVNDTWWRETTLLYTARSDADPIVRACLADNSVTALSLAFDCAEQDSDLDPGLHEQLNKLFAEALLDDADVNRRSLAANVLTTRLLQETVRTPNGTRVCPNPITRKVYYLFRQDVPGPWPDGFAEFVPDDKPVTGIWPKDLNDFIKWVNSTTGTEKKYRKPTWSELDDRSVKRAIGSTLHCAWVTDDRSRNVLWTPSPAHHPHVVSTELLAEQIRADITKLIDIRASITKRRLIPTFRSTDGGRWLEDLVVVRNVSDMADPAARFGFALTTAVQAAADTDLPEAFVLSFIGRTNIENSVGAVLFDDLAELVRESQRQLLPSNARGKPPAPQWINVVAEKLVGAATPFLSREHPLDRVSAAVLRITALCLAADADHRYLVKTKTADAYRMVAAGLLLMERRLNGQLRADEAIVLATD</sequence>
<evidence type="ECO:0000313" key="3">
    <source>
        <dbReference type="Proteomes" id="UP000287547"/>
    </source>
</evidence>
<dbReference type="PANTHER" id="PTHR46844">
    <property type="entry name" value="SLR5058 PROTEIN"/>
    <property type="match status" value="1"/>
</dbReference>
<proteinExistence type="predicted"/>
<gene>
    <name evidence="2" type="ORF">DMH04_30970</name>
</gene>